<evidence type="ECO:0000313" key="3">
    <source>
        <dbReference type="Proteomes" id="UP000287352"/>
    </source>
</evidence>
<accession>A0A402A2T8</accession>
<sequence>MQGDAIVLAFDMGGTRIKVGLVQDGQILAQEVIDVDARRADEGPLPTVLEYVAKYRLIYHLAAIGISIRGIIDPISGVILDVKGAYEQSIGQPWGQMIAQETGLPTYVENDARMYTLGELTHGAGRGASNLFCLTLGTGVGCGVVLSNRLMRGMRSVFGSVAGHITIAKDGPVCNCGNIGCLEALIGTAGLSQQAIERGIGGIEPQLPPTPYAIFAHARQGDSAAQALVDWFARTLGAGIVSLIHTYDPDIVIVGGGIMHSATQFLPAVQAYVDEHAWTVPRGRVRVLAAQLGDAAALIGVAELTQRPELLF</sequence>
<dbReference type="Gene3D" id="3.30.420.40">
    <property type="match status" value="2"/>
</dbReference>
<dbReference type="Proteomes" id="UP000287352">
    <property type="component" value="Unassembled WGS sequence"/>
</dbReference>
<dbReference type="PANTHER" id="PTHR18964">
    <property type="entry name" value="ROK (REPRESSOR, ORF, KINASE) FAMILY"/>
    <property type="match status" value="1"/>
</dbReference>
<dbReference type="GO" id="GO:0016301">
    <property type="term" value="F:kinase activity"/>
    <property type="evidence" value="ECO:0007669"/>
    <property type="project" value="UniProtKB-KW"/>
</dbReference>
<dbReference type="InterPro" id="IPR000600">
    <property type="entry name" value="ROK"/>
</dbReference>
<dbReference type="Pfam" id="PF00480">
    <property type="entry name" value="ROK"/>
    <property type="match status" value="1"/>
</dbReference>
<evidence type="ECO:0000256" key="1">
    <source>
        <dbReference type="ARBA" id="ARBA00006479"/>
    </source>
</evidence>
<gene>
    <name evidence="2" type="primary">glcK</name>
    <name evidence="2" type="ORF">KTT_33160</name>
</gene>
<keyword evidence="2" id="KW-0418">Kinase</keyword>
<dbReference type="OrthoDB" id="9796533at2"/>
<name>A0A402A2T8_9CHLR</name>
<dbReference type="RefSeq" id="WP_126580981.1">
    <property type="nucleotide sequence ID" value="NZ_BIFR01000001.1"/>
</dbReference>
<keyword evidence="3" id="KW-1185">Reference proteome</keyword>
<proteinExistence type="inferred from homology"/>
<dbReference type="SUPFAM" id="SSF53067">
    <property type="entry name" value="Actin-like ATPase domain"/>
    <property type="match status" value="1"/>
</dbReference>
<dbReference type="AlphaFoldDB" id="A0A402A2T8"/>
<comment type="similarity">
    <text evidence="1">Belongs to the ROK (NagC/XylR) family.</text>
</comment>
<reference evidence="3" key="1">
    <citation type="submission" date="2018-12" db="EMBL/GenBank/DDBJ databases">
        <title>Tengunoibacter tsumagoiensis gen. nov., sp. nov., Dictyobacter kobayashii sp. nov., D. alpinus sp. nov., and D. joshuensis sp. nov. and description of Dictyobacteraceae fam. nov. within the order Ktedonobacterales isolated from Tengu-no-mugimeshi.</title>
        <authorList>
            <person name="Wang C.M."/>
            <person name="Zheng Y."/>
            <person name="Sakai Y."/>
            <person name="Toyoda A."/>
            <person name="Minakuchi Y."/>
            <person name="Abe K."/>
            <person name="Yokota A."/>
            <person name="Yabe S."/>
        </authorList>
    </citation>
    <scope>NUCLEOTIDE SEQUENCE [LARGE SCALE GENOMIC DNA]</scope>
    <source>
        <strain evidence="3">Uno3</strain>
    </source>
</reference>
<dbReference type="InterPro" id="IPR043129">
    <property type="entry name" value="ATPase_NBD"/>
</dbReference>
<dbReference type="PANTHER" id="PTHR18964:SF149">
    <property type="entry name" value="BIFUNCTIONAL UDP-N-ACETYLGLUCOSAMINE 2-EPIMERASE_N-ACETYLMANNOSAMINE KINASE"/>
    <property type="match status" value="1"/>
</dbReference>
<dbReference type="EMBL" id="BIFR01000001">
    <property type="protein sequence ID" value="GCE13457.1"/>
    <property type="molecule type" value="Genomic_DNA"/>
</dbReference>
<evidence type="ECO:0000313" key="2">
    <source>
        <dbReference type="EMBL" id="GCE13457.1"/>
    </source>
</evidence>
<keyword evidence="2" id="KW-0808">Transferase</keyword>
<comment type="caution">
    <text evidence="2">The sequence shown here is derived from an EMBL/GenBank/DDBJ whole genome shotgun (WGS) entry which is preliminary data.</text>
</comment>
<organism evidence="2 3">
    <name type="scientific">Tengunoibacter tsumagoiensis</name>
    <dbReference type="NCBI Taxonomy" id="2014871"/>
    <lineage>
        <taxon>Bacteria</taxon>
        <taxon>Bacillati</taxon>
        <taxon>Chloroflexota</taxon>
        <taxon>Ktedonobacteria</taxon>
        <taxon>Ktedonobacterales</taxon>
        <taxon>Dictyobacteraceae</taxon>
        <taxon>Tengunoibacter</taxon>
    </lineage>
</organism>
<protein>
    <submittedName>
        <fullName evidence="2">Glucokinase</fullName>
    </submittedName>
</protein>